<dbReference type="eggNOG" id="ENOG5030VXT">
    <property type="taxonomic scope" value="Bacteria"/>
</dbReference>
<comment type="caution">
    <text evidence="1">The sequence shown here is derived from an EMBL/GenBank/DDBJ whole genome shotgun (WGS) entry which is preliminary data.</text>
</comment>
<proteinExistence type="predicted"/>
<organism evidence="1 2">
    <name type="scientific">Corynebacterium durum F0235</name>
    <dbReference type="NCBI Taxonomy" id="1035195"/>
    <lineage>
        <taxon>Bacteria</taxon>
        <taxon>Bacillati</taxon>
        <taxon>Actinomycetota</taxon>
        <taxon>Actinomycetes</taxon>
        <taxon>Mycobacteriales</taxon>
        <taxon>Corynebacteriaceae</taxon>
        <taxon>Corynebacterium</taxon>
    </lineage>
</organism>
<dbReference type="RefSeq" id="WP_006062872.1">
    <property type="nucleotide sequence ID" value="NZ_KB290827.1"/>
</dbReference>
<dbReference type="PATRIC" id="fig|1035195.3.peg.560"/>
<dbReference type="Pfam" id="PF11829">
    <property type="entry name" value="DUF3349"/>
    <property type="match status" value="1"/>
</dbReference>
<dbReference type="Proteomes" id="UP000010445">
    <property type="component" value="Unassembled WGS sequence"/>
</dbReference>
<dbReference type="AlphaFoldDB" id="L1MJY7"/>
<reference evidence="1 2" key="1">
    <citation type="submission" date="2012-05" db="EMBL/GenBank/DDBJ databases">
        <authorList>
            <person name="Weinstock G."/>
            <person name="Sodergren E."/>
            <person name="Lobos E.A."/>
            <person name="Fulton L."/>
            <person name="Fulton R."/>
            <person name="Courtney L."/>
            <person name="Fronick C."/>
            <person name="O'Laughlin M."/>
            <person name="Godfrey J."/>
            <person name="Wilson R.M."/>
            <person name="Miner T."/>
            <person name="Farmer C."/>
            <person name="Delehaunty K."/>
            <person name="Cordes M."/>
            <person name="Minx P."/>
            <person name="Tomlinson C."/>
            <person name="Chen J."/>
            <person name="Wollam A."/>
            <person name="Pepin K.H."/>
            <person name="Bhonagiri V."/>
            <person name="Zhang X."/>
            <person name="Suruliraj S."/>
            <person name="Warren W."/>
            <person name="Mitreva M."/>
            <person name="Mardis E.R."/>
            <person name="Wilson R.K."/>
        </authorList>
    </citation>
    <scope>NUCLEOTIDE SEQUENCE [LARGE SCALE GENOMIC DNA]</scope>
    <source>
        <strain evidence="1 2">F0235</strain>
    </source>
</reference>
<evidence type="ECO:0000313" key="2">
    <source>
        <dbReference type="Proteomes" id="UP000010445"/>
    </source>
</evidence>
<evidence type="ECO:0000313" key="1">
    <source>
        <dbReference type="EMBL" id="EKX91552.1"/>
    </source>
</evidence>
<dbReference type="InterPro" id="IPR021784">
    <property type="entry name" value="DUF3349"/>
</dbReference>
<sequence>MPHQHTGDNIVTRAINWLRRGYPQGVPSHDNIAVLYVLKRHLSNEDIEAVIKEMIDASPQDSPTRRFTDKQIRDYIRHSAHQVPNPEDIERVKTRLAESGFPVE</sequence>
<accession>L1MJY7</accession>
<gene>
    <name evidence="1" type="ORF">HMPREF9997_00622</name>
</gene>
<dbReference type="OrthoDB" id="4350726at2"/>
<dbReference type="Gene3D" id="6.10.140.2080">
    <property type="match status" value="1"/>
</dbReference>
<protein>
    <recommendedName>
        <fullName evidence="3">DUF3349 domain-containing protein</fullName>
    </recommendedName>
</protein>
<dbReference type="STRING" id="1035195.HMPREF9997_00622"/>
<name>L1MJY7_9CORY</name>
<evidence type="ECO:0008006" key="3">
    <source>
        <dbReference type="Google" id="ProtNLM"/>
    </source>
</evidence>
<dbReference type="HOGENOM" id="CLU_140987_1_0_11"/>
<dbReference type="EMBL" id="AMEM01000011">
    <property type="protein sequence ID" value="EKX91552.1"/>
    <property type="molecule type" value="Genomic_DNA"/>
</dbReference>
<keyword evidence="2" id="KW-1185">Reference proteome</keyword>
<dbReference type="Gene3D" id="1.10.10.2390">
    <property type="match status" value="1"/>
</dbReference>